<dbReference type="AlphaFoldDB" id="A0AAN9EQB0"/>
<protein>
    <submittedName>
        <fullName evidence="1">Uncharacterized protein</fullName>
    </submittedName>
</protein>
<evidence type="ECO:0000313" key="2">
    <source>
        <dbReference type="Proteomes" id="UP001372338"/>
    </source>
</evidence>
<organism evidence="1 2">
    <name type="scientific">Crotalaria pallida</name>
    <name type="common">Smooth rattlebox</name>
    <name type="synonym">Crotalaria striata</name>
    <dbReference type="NCBI Taxonomy" id="3830"/>
    <lineage>
        <taxon>Eukaryota</taxon>
        <taxon>Viridiplantae</taxon>
        <taxon>Streptophyta</taxon>
        <taxon>Embryophyta</taxon>
        <taxon>Tracheophyta</taxon>
        <taxon>Spermatophyta</taxon>
        <taxon>Magnoliopsida</taxon>
        <taxon>eudicotyledons</taxon>
        <taxon>Gunneridae</taxon>
        <taxon>Pentapetalae</taxon>
        <taxon>rosids</taxon>
        <taxon>fabids</taxon>
        <taxon>Fabales</taxon>
        <taxon>Fabaceae</taxon>
        <taxon>Papilionoideae</taxon>
        <taxon>50 kb inversion clade</taxon>
        <taxon>genistoids sensu lato</taxon>
        <taxon>core genistoids</taxon>
        <taxon>Crotalarieae</taxon>
        <taxon>Crotalaria</taxon>
    </lineage>
</organism>
<sequence>MSHEEGGVKAASGCSAGALGGAQESPGAAGVGAALGSGVEVGALGAELLGSDAARCAGVCSKLRLLKRPLSKLNREAFAHNDKQEIQLRDRLHYV</sequence>
<reference evidence="1 2" key="1">
    <citation type="submission" date="2024-01" db="EMBL/GenBank/DDBJ databases">
        <title>The genomes of 5 underutilized Papilionoideae crops provide insights into root nodulation and disease resistanc.</title>
        <authorList>
            <person name="Yuan L."/>
        </authorList>
    </citation>
    <scope>NUCLEOTIDE SEQUENCE [LARGE SCALE GENOMIC DNA]</scope>
    <source>
        <strain evidence="1">ZHUSHIDOU_FW_LH</strain>
        <tissue evidence="1">Leaf</tissue>
    </source>
</reference>
<accession>A0AAN9EQB0</accession>
<name>A0AAN9EQB0_CROPI</name>
<dbReference type="EMBL" id="JAYWIO010000005">
    <property type="protein sequence ID" value="KAK7259050.1"/>
    <property type="molecule type" value="Genomic_DNA"/>
</dbReference>
<proteinExistence type="predicted"/>
<evidence type="ECO:0000313" key="1">
    <source>
        <dbReference type="EMBL" id="KAK7259050.1"/>
    </source>
</evidence>
<dbReference type="Proteomes" id="UP001372338">
    <property type="component" value="Unassembled WGS sequence"/>
</dbReference>
<gene>
    <name evidence="1" type="ORF">RIF29_24644</name>
</gene>
<comment type="caution">
    <text evidence="1">The sequence shown here is derived from an EMBL/GenBank/DDBJ whole genome shotgun (WGS) entry which is preliminary data.</text>
</comment>
<keyword evidence="2" id="KW-1185">Reference proteome</keyword>